<dbReference type="PANTHER" id="PTHR42834">
    <property type="entry name" value="ENDONUCLEASE/EXONUCLEASE/PHOSPHATASE FAMILY PROTEIN (AFU_ORTHOLOGUE AFUA_3G09210)"/>
    <property type="match status" value="1"/>
</dbReference>
<keyword evidence="3" id="KW-0255">Endonuclease</keyword>
<feature type="region of interest" description="Disordered" evidence="1">
    <location>
        <begin position="224"/>
        <end position="251"/>
    </location>
</feature>
<dbReference type="SUPFAM" id="SSF56219">
    <property type="entry name" value="DNase I-like"/>
    <property type="match status" value="1"/>
</dbReference>
<feature type="domain" description="Endonuclease/exonuclease/phosphatase" evidence="2">
    <location>
        <begin position="522"/>
        <end position="800"/>
    </location>
</feature>
<dbReference type="InterPro" id="IPR036691">
    <property type="entry name" value="Endo/exonu/phosph_ase_sf"/>
</dbReference>
<dbReference type="GO" id="GO:0004519">
    <property type="term" value="F:endonuclease activity"/>
    <property type="evidence" value="ECO:0007669"/>
    <property type="project" value="UniProtKB-KW"/>
</dbReference>
<feature type="region of interest" description="Disordered" evidence="1">
    <location>
        <begin position="807"/>
        <end position="845"/>
    </location>
</feature>
<dbReference type="InterPro" id="IPR005135">
    <property type="entry name" value="Endo/exonuclease/phosphatase"/>
</dbReference>
<protein>
    <submittedName>
        <fullName evidence="3">ExeM/NucH family extracellular endonuclease</fullName>
    </submittedName>
</protein>
<evidence type="ECO:0000313" key="3">
    <source>
        <dbReference type="EMBL" id="WFP16047.1"/>
    </source>
</evidence>
<evidence type="ECO:0000256" key="1">
    <source>
        <dbReference type="SAM" id="MobiDB-lite"/>
    </source>
</evidence>
<dbReference type="RefSeq" id="WP_278157214.1">
    <property type="nucleotide sequence ID" value="NZ_CP121252.1"/>
</dbReference>
<dbReference type="Pfam" id="PF03372">
    <property type="entry name" value="Exo_endo_phos"/>
    <property type="match status" value="1"/>
</dbReference>
<evidence type="ECO:0000259" key="2">
    <source>
        <dbReference type="Pfam" id="PF03372"/>
    </source>
</evidence>
<dbReference type="EMBL" id="CP121252">
    <property type="protein sequence ID" value="WFP16047.1"/>
    <property type="molecule type" value="Genomic_DNA"/>
</dbReference>
<dbReference type="Gene3D" id="3.60.10.10">
    <property type="entry name" value="Endonuclease/exonuclease/phosphatase"/>
    <property type="match status" value="1"/>
</dbReference>
<keyword evidence="3" id="KW-0540">Nuclease</keyword>
<sequence>MAVPLSVSTRNTVIAGLAATAVGVSALVGIQVAASASLTDAPVINEFVTDTAGTDVLEFAEILVPENFDTAELHVVGIEGDGNSNQGKAVHVYPLADVEFDDDGRGVLTVPVNGFQNGSLTLALVNGAVASNTQMDAELDGVLDDAALADQGVEVLDVVGLHDGDSGDLAWGTELSASDFDGYTSTLGGASRVPDGSDTWVPNAYNGAGLPGIDAAPRGEFEVASAPGTANGEGAGTPEPEPTDEPSEPGAVCDADVTSISEVQGAGAATPLNDQNVTVRGVVVGDFFNASGGSNGFWVQERDETADDDLATSEAVFVHHPNAEAPEQGTLVTVSGRAGEYDNQTQLSNTTMTECGTAELPAPVEISFPVEEDYEHLEGMRVTIPEAIVLETYQFGRYGEVVVGPERQFTPTAIHAPESAEAQELYESNQANRITIDDRNSIQNYYPAEHLNGEPFSIEDYFRGGDTFRDLTGVMDFRNSVWKIQRTEAADYENTVPRESEVPDVGGDVQVAAFNVLNYFTTFNSRGAQDDEEFERQKAKLVAAIGDLGSDVVGLMEIENNNDVALRDLVDGVNNYLDEDRYVALETGRLGTDQITTAMMYDPEAVTPAGAHQVLDGSVDSRFNTSRHRPALAQTFTAAGETGELGEFTVITNHLKSKGSECGSEDNNTHLVGSCDAERTAAAEALVDWAVDAELPKPVMMGDLNAYDHEAPITTLTEGGYVDLKKEYEGEEAYSYVFDGQLGYLDYAMAHEDIMPHISGAASWHTNSDEISVLDYQTRFHTDPRQDDIYAPDVYRSSDHDPVVFGLNLDESGTEPSEPGEPGDGDIPVEAEIPGLPGDDDDNNAPGSLVLSIADGTTTLGNQRNAGDRLRVTGELPTVSVTDTRRTGAGWAMAGQSSDLSIAGDSGESVTADHLGWAPFVNDTTNSATPGEVSRGVLAGGEGLAAPATLGSATEETRLGTSDLAADLVLEVPVDTEAGTYTGALSVSLFPVD</sequence>
<keyword evidence="4" id="KW-1185">Reference proteome</keyword>
<dbReference type="Proteomes" id="UP001219037">
    <property type="component" value="Chromosome"/>
</dbReference>
<reference evidence="3 4" key="1">
    <citation type="submission" date="2023-04" db="EMBL/GenBank/DDBJ databases">
        <title>Funneling lignin-derived compounds into biodiesel using alkali-halophilic Citricoccus sp. P2.</title>
        <authorList>
            <person name="Luo C.-B."/>
        </authorList>
    </citation>
    <scope>NUCLEOTIDE SEQUENCE [LARGE SCALE GENOMIC DNA]</scope>
    <source>
        <strain evidence="3 4">P2</strain>
    </source>
</reference>
<proteinExistence type="predicted"/>
<evidence type="ECO:0000313" key="4">
    <source>
        <dbReference type="Proteomes" id="UP001219037"/>
    </source>
</evidence>
<organism evidence="3 4">
    <name type="scientific">Citricoccus muralis</name>
    <dbReference type="NCBI Taxonomy" id="169134"/>
    <lineage>
        <taxon>Bacteria</taxon>
        <taxon>Bacillati</taxon>
        <taxon>Actinomycetota</taxon>
        <taxon>Actinomycetes</taxon>
        <taxon>Micrococcales</taxon>
        <taxon>Micrococcaceae</taxon>
        <taxon>Citricoccus</taxon>
    </lineage>
</organism>
<accession>A0ABY8H5W4</accession>
<keyword evidence="3" id="KW-0378">Hydrolase</keyword>
<dbReference type="PANTHER" id="PTHR42834:SF1">
    <property type="entry name" value="ENDONUCLEASE_EXONUCLEASE_PHOSPHATASE FAMILY PROTEIN (AFU_ORTHOLOGUE AFUA_3G09210)"/>
    <property type="match status" value="1"/>
</dbReference>
<dbReference type="InterPro" id="IPR047971">
    <property type="entry name" value="ExeM-like"/>
</dbReference>
<name>A0ABY8H5W4_9MICC</name>
<dbReference type="CDD" id="cd04486">
    <property type="entry name" value="YhcR_OBF_like"/>
    <property type="match status" value="1"/>
</dbReference>
<gene>
    <name evidence="3" type="ORF">P8192_11700</name>
</gene>
<dbReference type="NCBIfam" id="NF033681">
    <property type="entry name" value="ExeM_NucH_DNase"/>
    <property type="match status" value="1"/>
</dbReference>
<dbReference type="CDD" id="cd10283">
    <property type="entry name" value="MnuA_DNase1-like"/>
    <property type="match status" value="1"/>
</dbReference>